<dbReference type="STRING" id="105231.A0A1Y1IT62"/>
<feature type="region of interest" description="Disordered" evidence="5">
    <location>
        <begin position="276"/>
        <end position="481"/>
    </location>
</feature>
<evidence type="ECO:0000256" key="5">
    <source>
        <dbReference type="SAM" id="MobiDB-lite"/>
    </source>
</evidence>
<dbReference type="GO" id="GO:0003887">
    <property type="term" value="F:DNA-directed DNA polymerase activity"/>
    <property type="evidence" value="ECO:0000318"/>
    <property type="project" value="GO_Central"/>
</dbReference>
<dbReference type="GO" id="GO:0005634">
    <property type="term" value="C:nucleus"/>
    <property type="evidence" value="ECO:0000318"/>
    <property type="project" value="GO_Central"/>
</dbReference>
<keyword evidence="7" id="KW-1185">Reference proteome</keyword>
<reference evidence="6 7" key="1">
    <citation type="journal article" date="2014" name="Nat. Commun.">
        <title>Klebsormidium flaccidum genome reveals primary factors for plant terrestrial adaptation.</title>
        <authorList>
            <person name="Hori K."/>
            <person name="Maruyama F."/>
            <person name="Fujisawa T."/>
            <person name="Togashi T."/>
            <person name="Yamamoto N."/>
            <person name="Seo M."/>
            <person name="Sato S."/>
            <person name="Yamada T."/>
            <person name="Mori H."/>
            <person name="Tajima N."/>
            <person name="Moriyama T."/>
            <person name="Ikeuchi M."/>
            <person name="Watanabe M."/>
            <person name="Wada H."/>
            <person name="Kobayashi K."/>
            <person name="Saito M."/>
            <person name="Masuda T."/>
            <person name="Sasaki-Sekimoto Y."/>
            <person name="Mashiguchi K."/>
            <person name="Awai K."/>
            <person name="Shimojima M."/>
            <person name="Masuda S."/>
            <person name="Iwai M."/>
            <person name="Nobusawa T."/>
            <person name="Narise T."/>
            <person name="Kondo S."/>
            <person name="Saito H."/>
            <person name="Sato R."/>
            <person name="Murakawa M."/>
            <person name="Ihara Y."/>
            <person name="Oshima-Yamada Y."/>
            <person name="Ohtaka K."/>
            <person name="Satoh M."/>
            <person name="Sonobe K."/>
            <person name="Ishii M."/>
            <person name="Ohtani R."/>
            <person name="Kanamori-Sato M."/>
            <person name="Honoki R."/>
            <person name="Miyazaki D."/>
            <person name="Mochizuki H."/>
            <person name="Umetsu J."/>
            <person name="Higashi K."/>
            <person name="Shibata D."/>
            <person name="Kamiya Y."/>
            <person name="Sato N."/>
            <person name="Nakamura Y."/>
            <person name="Tabata S."/>
            <person name="Ida S."/>
            <person name="Kurokawa K."/>
            <person name="Ohta H."/>
        </authorList>
    </citation>
    <scope>NUCLEOTIDE SEQUENCE [LARGE SCALE GENOMIC DNA]</scope>
    <source>
        <strain evidence="6 7">NIES-2285</strain>
    </source>
</reference>
<dbReference type="GO" id="GO:0003899">
    <property type="term" value="F:DNA-directed RNA polymerase activity"/>
    <property type="evidence" value="ECO:0000318"/>
    <property type="project" value="GO_Central"/>
</dbReference>
<evidence type="ECO:0000256" key="3">
    <source>
        <dbReference type="ARBA" id="ARBA00044768"/>
    </source>
</evidence>
<dbReference type="GO" id="GO:0003682">
    <property type="term" value="F:chromatin binding"/>
    <property type="evidence" value="ECO:0000318"/>
    <property type="project" value="GO_Central"/>
</dbReference>
<evidence type="ECO:0000256" key="1">
    <source>
        <dbReference type="ARBA" id="ARBA00026139"/>
    </source>
</evidence>
<evidence type="ECO:0000256" key="4">
    <source>
        <dbReference type="ARBA" id="ARBA00047303"/>
    </source>
</evidence>
<feature type="compositionally biased region" description="Low complexity" evidence="5">
    <location>
        <begin position="466"/>
        <end position="481"/>
    </location>
</feature>
<dbReference type="GO" id="GO:0031297">
    <property type="term" value="P:replication fork processing"/>
    <property type="evidence" value="ECO:0000318"/>
    <property type="project" value="GO_Central"/>
</dbReference>
<dbReference type="PANTHER" id="PTHR31399:SF0">
    <property type="entry name" value="DNA-DIRECTED PRIMASE_POLYMERASE PROTEIN"/>
    <property type="match status" value="1"/>
</dbReference>
<dbReference type="GO" id="GO:0042276">
    <property type="term" value="P:error-prone translesion synthesis"/>
    <property type="evidence" value="ECO:0007669"/>
    <property type="project" value="InterPro"/>
</dbReference>
<gene>
    <name evidence="6" type="ORF">KFL_011160010</name>
</gene>
<feature type="region of interest" description="Disordered" evidence="5">
    <location>
        <begin position="499"/>
        <end position="518"/>
    </location>
</feature>
<dbReference type="AlphaFoldDB" id="A0A1Y1IT62"/>
<dbReference type="OrthoDB" id="5988181at2759"/>
<feature type="compositionally biased region" description="Polar residues" evidence="5">
    <location>
        <begin position="422"/>
        <end position="431"/>
    </location>
</feature>
<dbReference type="Proteomes" id="UP000054558">
    <property type="component" value="Unassembled WGS sequence"/>
</dbReference>
<comment type="catalytic activity">
    <reaction evidence="4">
        <text>DNA(n) + a 2'-deoxyribonucleoside 5'-triphosphate = DNA(n+1) + diphosphate</text>
        <dbReference type="Rhea" id="RHEA:22508"/>
        <dbReference type="Rhea" id="RHEA-COMP:17339"/>
        <dbReference type="Rhea" id="RHEA-COMP:17340"/>
        <dbReference type="ChEBI" id="CHEBI:33019"/>
        <dbReference type="ChEBI" id="CHEBI:61560"/>
        <dbReference type="ChEBI" id="CHEBI:173112"/>
        <dbReference type="EC" id="2.7.7.7"/>
    </reaction>
    <physiologicalReaction direction="left-to-right" evidence="4">
        <dbReference type="Rhea" id="RHEA:22509"/>
    </physiologicalReaction>
</comment>
<evidence type="ECO:0000313" key="6">
    <source>
        <dbReference type="EMBL" id="GAQ92739.1"/>
    </source>
</evidence>
<evidence type="ECO:0000256" key="2">
    <source>
        <dbReference type="ARBA" id="ARBA00044677"/>
    </source>
</evidence>
<sequence>MLLPVPEPCPIKQGRRANLFYDLEYMKNQNPGLSADDLVDTILAVTEDVCREAYGTGIWKERVVELDASYSTKFSRHLIVPIFGRCFSNVHEEMKDFVDKNIKKQITWSLASLVPLSSTPLPPLHHREPVGHAGAKISSRIIINEGFLSYSFKGTKFCYNVNRHHTQNNMYMVVDLQQGHFYQKCHDDVCQAMNFKGPFTRLPEGLLYEARAAVSQAVTQTSTKKKRAWGELEDMNPDFAEAIKPPELSVEKSTSLNPGICTPKTPDDLVFPLRLPTTATSPEESRKLSVATQTDERVIEATKTGTIGGDASEWGGDAQPLEKPRDAQETPGGDKAAEGGSTQRPPDAPGEAGSQAQHDTEPIGAETSEWGGDTQPLTQPFQQTQDAPGEAKSGDPRSGSQAQHDTEPIGAETSEWGGDTQPLEQPSQQPHNAPGDAESGDPRSGSQEQHDTEPIAAETWNGGATRSRWSSRPSSPMMPRPKTCLMRSFLIFLILLTEENEADEHDETEGVEAPGGKA</sequence>
<proteinExistence type="predicted"/>
<dbReference type="GO" id="GO:0009411">
    <property type="term" value="P:response to UV"/>
    <property type="evidence" value="ECO:0000318"/>
    <property type="project" value="GO_Central"/>
</dbReference>
<feature type="compositionally biased region" description="Low complexity" evidence="5">
    <location>
        <begin position="374"/>
        <end position="385"/>
    </location>
</feature>
<evidence type="ECO:0000313" key="7">
    <source>
        <dbReference type="Proteomes" id="UP000054558"/>
    </source>
</evidence>
<dbReference type="GO" id="GO:0019985">
    <property type="term" value="P:translesion synthesis"/>
    <property type="evidence" value="ECO:0000318"/>
    <property type="project" value="GO_Central"/>
</dbReference>
<dbReference type="EC" id="2.7.7.102" evidence="3"/>
<name>A0A1Y1IT62_KLENI</name>
<dbReference type="EMBL" id="DF238065">
    <property type="protein sequence ID" value="GAQ92739.1"/>
    <property type="molecule type" value="Genomic_DNA"/>
</dbReference>
<dbReference type="PANTHER" id="PTHR31399">
    <property type="entry name" value="DNA-DIRECTED PRIMASE / POLYMERASE PROTEIN"/>
    <property type="match status" value="1"/>
</dbReference>
<feature type="compositionally biased region" description="Acidic residues" evidence="5">
    <location>
        <begin position="499"/>
        <end position="510"/>
    </location>
</feature>
<comment type="catalytic activity">
    <reaction evidence="2">
        <text>ssDNA + n NTP = ssDNA/pppN(pN)n-1 hybrid + (n-1) diphosphate.</text>
        <dbReference type="EC" id="2.7.7.102"/>
    </reaction>
</comment>
<accession>A0A1Y1IT62</accession>
<organism evidence="6 7">
    <name type="scientific">Klebsormidium nitens</name>
    <name type="common">Green alga</name>
    <name type="synonym">Ulothrix nitens</name>
    <dbReference type="NCBI Taxonomy" id="105231"/>
    <lineage>
        <taxon>Eukaryota</taxon>
        <taxon>Viridiplantae</taxon>
        <taxon>Streptophyta</taxon>
        <taxon>Klebsormidiophyceae</taxon>
        <taxon>Klebsormidiales</taxon>
        <taxon>Klebsormidiaceae</taxon>
        <taxon>Klebsormidium</taxon>
    </lineage>
</organism>
<protein>
    <recommendedName>
        <fullName evidence="1">DNA-directed primase/polymerase protein</fullName>
        <ecNumber evidence="3">2.7.7.102</ecNumber>
    </recommendedName>
</protein>
<dbReference type="GO" id="GO:0006264">
    <property type="term" value="P:mitochondrial DNA replication"/>
    <property type="evidence" value="ECO:0000318"/>
    <property type="project" value="GO_Central"/>
</dbReference>
<dbReference type="Pfam" id="PF03121">
    <property type="entry name" value="Herpes_UL52"/>
    <property type="match status" value="1"/>
</dbReference>
<dbReference type="InterPro" id="IPR044917">
    <property type="entry name" value="PRIMPOL"/>
</dbReference>
<dbReference type="GO" id="GO:0005759">
    <property type="term" value="C:mitochondrial matrix"/>
    <property type="evidence" value="ECO:0000318"/>
    <property type="project" value="GO_Central"/>
</dbReference>